<evidence type="ECO:0000313" key="3">
    <source>
        <dbReference type="EMBL" id="QSB06070.1"/>
    </source>
</evidence>
<dbReference type="Proteomes" id="UP000662939">
    <property type="component" value="Chromosome"/>
</dbReference>
<dbReference type="EMBL" id="CP070496">
    <property type="protein sequence ID" value="QSB06070.1"/>
    <property type="molecule type" value="Genomic_DNA"/>
</dbReference>
<feature type="compositionally biased region" description="Low complexity" evidence="1">
    <location>
        <begin position="10"/>
        <end position="29"/>
    </location>
</feature>
<dbReference type="InterPro" id="IPR010982">
    <property type="entry name" value="Lambda_DNA-bd_dom_sf"/>
</dbReference>
<dbReference type="KEGG" id="nav:JQS30_03885"/>
<evidence type="ECO:0000259" key="2">
    <source>
        <dbReference type="SMART" id="SM00530"/>
    </source>
</evidence>
<keyword evidence="4" id="KW-1185">Reference proteome</keyword>
<accession>A0A895XV17</accession>
<dbReference type="InterPro" id="IPR043917">
    <property type="entry name" value="DUF5753"/>
</dbReference>
<dbReference type="SUPFAM" id="SSF47413">
    <property type="entry name" value="lambda repressor-like DNA-binding domains"/>
    <property type="match status" value="1"/>
</dbReference>
<evidence type="ECO:0000256" key="1">
    <source>
        <dbReference type="SAM" id="MobiDB-lite"/>
    </source>
</evidence>
<proteinExistence type="predicted"/>
<dbReference type="CDD" id="cd00093">
    <property type="entry name" value="HTH_XRE"/>
    <property type="match status" value="1"/>
</dbReference>
<feature type="compositionally biased region" description="Polar residues" evidence="1">
    <location>
        <begin position="30"/>
        <end position="39"/>
    </location>
</feature>
<dbReference type="SMART" id="SM00530">
    <property type="entry name" value="HTH_XRE"/>
    <property type="match status" value="1"/>
</dbReference>
<sequence length="366" mass="40779">MVKKSKAGEAAIPAQSASSAPPSANVADSQKTSGSSGAAKSTKDLEGGVSPSSNGAKTSKSARGQKHSGATSKAPAREARVVSPTIRRRRVGTELRKIRTESGTSVEVIASALEVTTSTVYRMELGRVGIKPRDVNDYAEACHYQDDEQIAYLKSMASEGRQRGWWARYSDTIEPLYQTYVGLEADAEQLRMYDAIMFNGLLQTREYALATFEHVVQSSREHMEKRIELRIERQSRLSEDLELISVMDEAVIRRILGDRDVSRNQLDHVLEMSENPNVHLQVLPFSVAAYPGMLGSFTVMSFRAMDDPKDDGYRHPDIAYVEGAGLDQYEEFDRVSQFRKVFATLSERALSEEDTRDLIKEVRDNL</sequence>
<gene>
    <name evidence="3" type="ORF">JQS30_03885</name>
</gene>
<dbReference type="RefSeq" id="WP_213172081.1">
    <property type="nucleotide sequence ID" value="NZ_CP070496.1"/>
</dbReference>
<dbReference type="AlphaFoldDB" id="A0A895XV17"/>
<feature type="domain" description="HTH cro/C1-type" evidence="2">
    <location>
        <begin position="94"/>
        <end position="149"/>
    </location>
</feature>
<dbReference type="GO" id="GO:0003677">
    <property type="term" value="F:DNA binding"/>
    <property type="evidence" value="ECO:0007669"/>
    <property type="project" value="InterPro"/>
</dbReference>
<name>A0A895XV17_9ACTN</name>
<dbReference type="Pfam" id="PF13560">
    <property type="entry name" value="HTH_31"/>
    <property type="match status" value="1"/>
</dbReference>
<evidence type="ECO:0000313" key="4">
    <source>
        <dbReference type="Proteomes" id="UP000662939"/>
    </source>
</evidence>
<protein>
    <submittedName>
        <fullName evidence="3">Helix-turn-helix domain-containing protein</fullName>
    </submittedName>
</protein>
<reference evidence="3" key="1">
    <citation type="submission" date="2021-02" db="EMBL/GenBank/DDBJ databases">
        <title>Natronoglycomyces albus gen. nov., sp. nov, a haloalkaliphilic actinobacterium from a soda solonchak soil.</title>
        <authorList>
            <person name="Sorokin D.Y."/>
            <person name="Khijniak T.V."/>
            <person name="Zakharycheva A.P."/>
            <person name="Boueva O.V."/>
            <person name="Ariskina E.V."/>
            <person name="Hahnke R.L."/>
            <person name="Bunk B."/>
            <person name="Sproer C."/>
            <person name="Schumann P."/>
            <person name="Evtushenko L.I."/>
            <person name="Kublanov I.V."/>
        </authorList>
    </citation>
    <scope>NUCLEOTIDE SEQUENCE</scope>
    <source>
        <strain evidence="3">DSM 106290</strain>
    </source>
</reference>
<feature type="region of interest" description="Disordered" evidence="1">
    <location>
        <begin position="1"/>
        <end position="88"/>
    </location>
</feature>
<dbReference type="InterPro" id="IPR001387">
    <property type="entry name" value="Cro/C1-type_HTH"/>
</dbReference>
<dbReference type="Pfam" id="PF19054">
    <property type="entry name" value="DUF5753"/>
    <property type="match status" value="1"/>
</dbReference>
<dbReference type="Gene3D" id="1.10.260.40">
    <property type="entry name" value="lambda repressor-like DNA-binding domains"/>
    <property type="match status" value="1"/>
</dbReference>
<organism evidence="3 4">
    <name type="scientific">Natronoglycomyces albus</name>
    <dbReference type="NCBI Taxonomy" id="2811108"/>
    <lineage>
        <taxon>Bacteria</taxon>
        <taxon>Bacillati</taxon>
        <taxon>Actinomycetota</taxon>
        <taxon>Actinomycetes</taxon>
        <taxon>Glycomycetales</taxon>
        <taxon>Glycomycetaceae</taxon>
        <taxon>Natronoglycomyces</taxon>
    </lineage>
</organism>
<feature type="compositionally biased region" description="Polar residues" evidence="1">
    <location>
        <begin position="50"/>
        <end position="62"/>
    </location>
</feature>